<sequence length="294" mass="33041">MPPFQLSPSETICLLLSMSINMSKRPTRCSCNASFPSSELLDQHLREIQTQENLFAALIKQCQTHSRVESRPIAKNTSCPHQECIGREPFATGQKLRRHFEQHFTCDEICVYCSKRFTRLSTFRRHAEESHTKDSPSPSGDDRKARYMRQACEELRRAAELELHSLVQGKRILEGDDGQSRGTKRNWDEAHLDREAGDMGVTRNNGPIVDESQQINAIPSMPTQSTTTYMVTPEVAEFEAEPTIDVFSGGSMVFPVDAVGINDVFDAPLLYQLSHPLHGVAADQPSLFRAFGQT</sequence>
<feature type="domain" description="C2H2-type" evidence="3">
    <location>
        <begin position="104"/>
        <end position="136"/>
    </location>
</feature>
<accession>A0A9W4XM35</accession>
<keyword evidence="1" id="KW-0863">Zinc-finger</keyword>
<reference evidence="4" key="1">
    <citation type="submission" date="2023-01" db="EMBL/GenBank/DDBJ databases">
        <authorList>
            <person name="Van Ghelder C."/>
            <person name="Rancurel C."/>
        </authorList>
    </citation>
    <scope>NUCLEOTIDE SEQUENCE</scope>
    <source>
        <strain evidence="4">CNCM I-4278</strain>
    </source>
</reference>
<evidence type="ECO:0000313" key="4">
    <source>
        <dbReference type="EMBL" id="CAI6336979.1"/>
    </source>
</evidence>
<dbReference type="PROSITE" id="PS50157">
    <property type="entry name" value="ZINC_FINGER_C2H2_2"/>
    <property type="match status" value="1"/>
</dbReference>
<proteinExistence type="predicted"/>
<evidence type="ECO:0000313" key="5">
    <source>
        <dbReference type="Proteomes" id="UP001152607"/>
    </source>
</evidence>
<comment type="caution">
    <text evidence="4">The sequence shown here is derived from an EMBL/GenBank/DDBJ whole genome shotgun (WGS) entry which is preliminary data.</text>
</comment>
<evidence type="ECO:0000256" key="2">
    <source>
        <dbReference type="SAM" id="MobiDB-lite"/>
    </source>
</evidence>
<dbReference type="PROSITE" id="PS00028">
    <property type="entry name" value="ZINC_FINGER_C2H2_1"/>
    <property type="match status" value="1"/>
</dbReference>
<feature type="region of interest" description="Disordered" evidence="2">
    <location>
        <begin position="125"/>
        <end position="144"/>
    </location>
</feature>
<keyword evidence="5" id="KW-1185">Reference proteome</keyword>
<dbReference type="InterPro" id="IPR013087">
    <property type="entry name" value="Znf_C2H2_type"/>
</dbReference>
<dbReference type="GO" id="GO:0008270">
    <property type="term" value="F:zinc ion binding"/>
    <property type="evidence" value="ECO:0007669"/>
    <property type="project" value="UniProtKB-KW"/>
</dbReference>
<gene>
    <name evidence="4" type="ORF">PDIGIT_LOCUS10086</name>
</gene>
<dbReference type="OrthoDB" id="5146538at2759"/>
<evidence type="ECO:0000259" key="3">
    <source>
        <dbReference type="PROSITE" id="PS50157"/>
    </source>
</evidence>
<evidence type="ECO:0000256" key="1">
    <source>
        <dbReference type="PROSITE-ProRule" id="PRU00042"/>
    </source>
</evidence>
<name>A0A9W4XM35_9PLEO</name>
<dbReference type="EMBL" id="CAOQHR010000007">
    <property type="protein sequence ID" value="CAI6336979.1"/>
    <property type="molecule type" value="Genomic_DNA"/>
</dbReference>
<dbReference type="Proteomes" id="UP001152607">
    <property type="component" value="Unassembled WGS sequence"/>
</dbReference>
<organism evidence="4 5">
    <name type="scientific">Periconia digitata</name>
    <dbReference type="NCBI Taxonomy" id="1303443"/>
    <lineage>
        <taxon>Eukaryota</taxon>
        <taxon>Fungi</taxon>
        <taxon>Dikarya</taxon>
        <taxon>Ascomycota</taxon>
        <taxon>Pezizomycotina</taxon>
        <taxon>Dothideomycetes</taxon>
        <taxon>Pleosporomycetidae</taxon>
        <taxon>Pleosporales</taxon>
        <taxon>Massarineae</taxon>
        <taxon>Periconiaceae</taxon>
        <taxon>Periconia</taxon>
    </lineage>
</organism>
<keyword evidence="1" id="KW-0862">Zinc</keyword>
<keyword evidence="1" id="KW-0479">Metal-binding</keyword>
<protein>
    <recommendedName>
        <fullName evidence="3">C2H2-type domain-containing protein</fullName>
    </recommendedName>
</protein>
<dbReference type="AlphaFoldDB" id="A0A9W4XM35"/>